<proteinExistence type="predicted"/>
<protein>
    <submittedName>
        <fullName evidence="2">Uncharacterized protein LOC142163101</fullName>
    </submittedName>
</protein>
<evidence type="ECO:0000313" key="1">
    <source>
        <dbReference type="Proteomes" id="UP000790787"/>
    </source>
</evidence>
<sequence length="199" mass="23656">MPFQTLFPTIEVEHLIRTGSDHAPLLLSCGEESLKFVKPFKLLNFWANHETFLDVVRQNWIADFIGDPFLMFKQKLKRVKIALSKWSRLTYGDIFKQLAIREDVVRIKEMLFEEDSSIANRIVLQQIQAELKKYLNIEEQYWKQKAGMRWFEEGDRNTRFFHNHVNGKRQKLQLKRMKVADDTWIESPEAMSNAAVDFF</sequence>
<accession>A0AC58RUQ3</accession>
<reference evidence="1" key="1">
    <citation type="journal article" date="2014" name="Nat. Commun.">
        <title>The tobacco genome sequence and its comparison with those of tomato and potato.</title>
        <authorList>
            <person name="Sierro N."/>
            <person name="Battey J.N."/>
            <person name="Ouadi S."/>
            <person name="Bakaher N."/>
            <person name="Bovet L."/>
            <person name="Willig A."/>
            <person name="Goepfert S."/>
            <person name="Peitsch M.C."/>
            <person name="Ivanov N.V."/>
        </authorList>
    </citation>
    <scope>NUCLEOTIDE SEQUENCE [LARGE SCALE GENOMIC DNA]</scope>
</reference>
<reference evidence="2" key="2">
    <citation type="submission" date="2025-08" db="UniProtKB">
        <authorList>
            <consortium name="RefSeq"/>
        </authorList>
    </citation>
    <scope>IDENTIFICATION</scope>
    <source>
        <tissue evidence="2">Leaf</tissue>
    </source>
</reference>
<name>A0AC58RUQ3_TOBAC</name>
<dbReference type="RefSeq" id="XP_075076456.1">
    <property type="nucleotide sequence ID" value="XM_075220355.1"/>
</dbReference>
<evidence type="ECO:0000313" key="2">
    <source>
        <dbReference type="RefSeq" id="XP_075076456.1"/>
    </source>
</evidence>
<organism evidence="1 2">
    <name type="scientific">Nicotiana tabacum</name>
    <name type="common">Common tobacco</name>
    <dbReference type="NCBI Taxonomy" id="4097"/>
    <lineage>
        <taxon>Eukaryota</taxon>
        <taxon>Viridiplantae</taxon>
        <taxon>Streptophyta</taxon>
        <taxon>Embryophyta</taxon>
        <taxon>Tracheophyta</taxon>
        <taxon>Spermatophyta</taxon>
        <taxon>Magnoliopsida</taxon>
        <taxon>eudicotyledons</taxon>
        <taxon>Gunneridae</taxon>
        <taxon>Pentapetalae</taxon>
        <taxon>asterids</taxon>
        <taxon>lamiids</taxon>
        <taxon>Solanales</taxon>
        <taxon>Solanaceae</taxon>
        <taxon>Nicotianoideae</taxon>
        <taxon>Nicotianeae</taxon>
        <taxon>Nicotiana</taxon>
    </lineage>
</organism>
<keyword evidence="1" id="KW-1185">Reference proteome</keyword>
<gene>
    <name evidence="2" type="primary">LOC142163101</name>
</gene>
<dbReference type="Proteomes" id="UP000790787">
    <property type="component" value="Chromosome 8"/>
</dbReference>